<proteinExistence type="predicted"/>
<sequence>MGYLEIVAGKVVSPTQGHMPQFLFGLDASKPSTPGVGDMYYATNTLKIYNCYVAGLWTLTSSPASERYSNHLGAVDNFTGVAASAGWSNTTDAANHEMDMASDALTTGYCRFTTKKMWSLGALSSPVICNFILQNIVPGTNAGYSGSKIGLSADFQTVLNNNTAAFSLSPGNVWQTYTIDNAGGQHFTTIDPQITNGDLCTIIGVSSYVIYLVNGVLVATHQLNLPTAPMFAGAGIAAEGAAFSVARTWSLDYFDVIVLK</sequence>
<name>A0A284VNX2_9EURY</name>
<evidence type="ECO:0000313" key="1">
    <source>
        <dbReference type="EMBL" id="SNQ60887.1"/>
    </source>
</evidence>
<dbReference type="AlphaFoldDB" id="A0A284VNX2"/>
<dbReference type="RefSeq" id="WP_096205407.1">
    <property type="nucleotide sequence ID" value="NZ_FZMP01000122.1"/>
</dbReference>
<dbReference type="Proteomes" id="UP000218615">
    <property type="component" value="Unassembled WGS sequence"/>
</dbReference>
<accession>A0A284VNX2</accession>
<organism evidence="1 2">
    <name type="scientific">Candidatus Methanoperedens nitratireducens</name>
    <dbReference type="NCBI Taxonomy" id="1392998"/>
    <lineage>
        <taxon>Archaea</taxon>
        <taxon>Methanobacteriati</taxon>
        <taxon>Methanobacteriota</taxon>
        <taxon>Stenosarchaea group</taxon>
        <taxon>Methanomicrobia</taxon>
        <taxon>Methanosarcinales</taxon>
        <taxon>ANME-2 cluster</taxon>
        <taxon>Candidatus Methanoperedentaceae</taxon>
        <taxon>Candidatus Methanoperedens</taxon>
    </lineage>
</organism>
<gene>
    <name evidence="1" type="ORF">MNV_2080001</name>
</gene>
<evidence type="ECO:0000313" key="2">
    <source>
        <dbReference type="Proteomes" id="UP000218615"/>
    </source>
</evidence>
<dbReference type="EMBL" id="FZMP01000122">
    <property type="protein sequence ID" value="SNQ60887.1"/>
    <property type="molecule type" value="Genomic_DNA"/>
</dbReference>
<protein>
    <submittedName>
        <fullName evidence="1">Uncharacterized protein</fullName>
    </submittedName>
</protein>
<reference evidence="2" key="1">
    <citation type="submission" date="2017-06" db="EMBL/GenBank/DDBJ databases">
        <authorList>
            <person name="Cremers G."/>
        </authorList>
    </citation>
    <scope>NUCLEOTIDE SEQUENCE [LARGE SCALE GENOMIC DNA]</scope>
</reference>
<keyword evidence="2" id="KW-1185">Reference proteome</keyword>